<dbReference type="Pfam" id="PF01835">
    <property type="entry name" value="MG2"/>
    <property type="match status" value="1"/>
</dbReference>
<feature type="domain" description="Alpha-2-macroglobulin bait region" evidence="5">
    <location>
        <begin position="974"/>
        <end position="1113"/>
    </location>
</feature>
<dbReference type="SUPFAM" id="SSF48239">
    <property type="entry name" value="Terpenoid cyclases/Protein prenyltransferases"/>
    <property type="match status" value="1"/>
</dbReference>
<comment type="caution">
    <text evidence="7">The sequence shown here is derived from an EMBL/GenBank/DDBJ whole genome shotgun (WGS) entry which is preliminary data.</text>
</comment>
<dbReference type="Proteomes" id="UP000494245">
    <property type="component" value="Unassembled WGS sequence"/>
</dbReference>
<reference evidence="7 8" key="1">
    <citation type="submission" date="2020-04" db="EMBL/GenBank/DDBJ databases">
        <authorList>
            <consortium name="Desulfovibrio sp. FSS-1 genome sequencing consortium"/>
            <person name="Shimoshige H."/>
            <person name="Kobayashi H."/>
            <person name="Maekawa T."/>
        </authorList>
    </citation>
    <scope>NUCLEOTIDE SEQUENCE [LARGE SCALE GENOMIC DNA]</scope>
    <source>
        <strain evidence="7 8">SIID29052-01</strain>
    </source>
</reference>
<feature type="transmembrane region" description="Helical" evidence="4">
    <location>
        <begin position="12"/>
        <end position="31"/>
    </location>
</feature>
<keyword evidence="2" id="KW-0732">Signal</keyword>
<dbReference type="GO" id="GO:0004866">
    <property type="term" value="F:endopeptidase inhibitor activity"/>
    <property type="evidence" value="ECO:0007669"/>
    <property type="project" value="InterPro"/>
</dbReference>
<reference evidence="7 8" key="2">
    <citation type="submission" date="2020-05" db="EMBL/GenBank/DDBJ databases">
        <title>Draft genome sequence of Desulfovibrio sp. strainFSS-1.</title>
        <authorList>
            <person name="Shimoshige H."/>
            <person name="Kobayashi H."/>
            <person name="Maekawa T."/>
        </authorList>
    </citation>
    <scope>NUCLEOTIDE SEQUENCE [LARGE SCALE GENOMIC DNA]</scope>
    <source>
        <strain evidence="7 8">SIID29052-01</strain>
    </source>
</reference>
<evidence type="ECO:0000259" key="6">
    <source>
        <dbReference type="SMART" id="SM01360"/>
    </source>
</evidence>
<dbReference type="SMART" id="SM01419">
    <property type="entry name" value="Thiol-ester_cl"/>
    <property type="match status" value="1"/>
</dbReference>
<dbReference type="PANTHER" id="PTHR40094">
    <property type="entry name" value="ALPHA-2-MACROGLOBULIN HOMOLOG"/>
    <property type="match status" value="1"/>
</dbReference>
<dbReference type="RefSeq" id="WP_173081405.1">
    <property type="nucleotide sequence ID" value="NZ_BLTE01000002.1"/>
</dbReference>
<evidence type="ECO:0000256" key="4">
    <source>
        <dbReference type="SAM" id="Phobius"/>
    </source>
</evidence>
<dbReference type="Gene3D" id="1.50.10.20">
    <property type="match status" value="1"/>
</dbReference>
<dbReference type="Pfam" id="PF11974">
    <property type="entry name" value="bMG3"/>
    <property type="match status" value="1"/>
</dbReference>
<feature type="region of interest" description="Disordered" evidence="3">
    <location>
        <begin position="35"/>
        <end position="75"/>
    </location>
</feature>
<dbReference type="EMBL" id="BLTE01000002">
    <property type="protein sequence ID" value="GFK92898.1"/>
    <property type="molecule type" value="Genomic_DNA"/>
</dbReference>
<dbReference type="InterPro" id="IPR008930">
    <property type="entry name" value="Terpenoid_cyclase/PrenylTrfase"/>
</dbReference>
<evidence type="ECO:0000313" key="7">
    <source>
        <dbReference type="EMBL" id="GFK92898.1"/>
    </source>
</evidence>
<proteinExistence type="inferred from homology"/>
<protein>
    <submittedName>
        <fullName evidence="7">Putative lipoprotein YfhM</fullName>
    </submittedName>
</protein>
<dbReference type="Pfam" id="PF00207">
    <property type="entry name" value="A2M"/>
    <property type="match status" value="1"/>
</dbReference>
<dbReference type="Gene3D" id="2.60.40.1930">
    <property type="match status" value="1"/>
</dbReference>
<dbReference type="SMART" id="SM01360">
    <property type="entry name" value="A2M"/>
    <property type="match status" value="1"/>
</dbReference>
<dbReference type="Pfam" id="PF17962">
    <property type="entry name" value="bMG6"/>
    <property type="match status" value="1"/>
</dbReference>
<evidence type="ECO:0000256" key="1">
    <source>
        <dbReference type="ARBA" id="ARBA00010556"/>
    </source>
</evidence>
<dbReference type="InterPro" id="IPR021868">
    <property type="entry name" value="Alpha_2_Macroglob_MG3"/>
</dbReference>
<accession>A0A6V8LRD1</accession>
<organism evidence="7 8">
    <name type="scientific">Fundidesulfovibrio magnetotacticus</name>
    <dbReference type="NCBI Taxonomy" id="2730080"/>
    <lineage>
        <taxon>Bacteria</taxon>
        <taxon>Pseudomonadati</taxon>
        <taxon>Thermodesulfobacteriota</taxon>
        <taxon>Desulfovibrionia</taxon>
        <taxon>Desulfovibrionales</taxon>
        <taxon>Desulfovibrionaceae</taxon>
        <taxon>Fundidesulfovibrio</taxon>
    </lineage>
</organism>
<dbReference type="InterPro" id="IPR051802">
    <property type="entry name" value="YfhM-like"/>
</dbReference>
<dbReference type="InterPro" id="IPR011625">
    <property type="entry name" value="A2M_N_BRD"/>
</dbReference>
<dbReference type="InterPro" id="IPR041462">
    <property type="entry name" value="Bact_A2M_MG6"/>
</dbReference>
<keyword evidence="8" id="KW-1185">Reference proteome</keyword>
<gene>
    <name evidence="7" type="primary">yfhM</name>
    <name evidence="7" type="ORF">NNJEOMEG_00726</name>
</gene>
<keyword evidence="4" id="KW-0472">Membrane</keyword>
<dbReference type="InterPro" id="IPR047565">
    <property type="entry name" value="Alpha-macroglob_thiol-ester_cl"/>
</dbReference>
<evidence type="ECO:0000256" key="2">
    <source>
        <dbReference type="ARBA" id="ARBA00022729"/>
    </source>
</evidence>
<dbReference type="InterPro" id="IPR041203">
    <property type="entry name" value="Bact_A2M_MG5"/>
</dbReference>
<dbReference type="CDD" id="cd02891">
    <property type="entry name" value="A2M_like"/>
    <property type="match status" value="1"/>
</dbReference>
<keyword evidence="4" id="KW-0812">Transmembrane</keyword>
<feature type="compositionally biased region" description="Basic and acidic residues" evidence="3">
    <location>
        <begin position="47"/>
        <end position="68"/>
    </location>
</feature>
<dbReference type="SMART" id="SM01359">
    <property type="entry name" value="A2M_N_2"/>
    <property type="match status" value="1"/>
</dbReference>
<dbReference type="InterPro" id="IPR002890">
    <property type="entry name" value="MG2"/>
</dbReference>
<evidence type="ECO:0000256" key="3">
    <source>
        <dbReference type="SAM" id="MobiDB-lite"/>
    </source>
</evidence>
<sequence length="1838" mass="197079">MSHDAPQSSAVKSLVIVILLLVVAVQGWFLWRGGEPASQAPAAPEAAKPEAAKPEAPKPDTPKAEAPKSDPAAPGDAVEVAVFRQNTNRPGEVIVSFTRPVGEAESSGPLVQAPFRIEPDVPGVWHWAGPYILRFTSQDKKGVDPARTYTFTAVPEAILPKGGKLGGRTQFTVRPAPLAVHRFSAEPDPVPGKPGVYVVRGSVSFSRQMQPREMEKALRLVDPRLGPDKPVPLHILLDQEGTSPVVRFESDPVQADDKTRMFTLLVDKDATRSDEGFVLDQTQAYAFPVVHASALKPRDPGAWEEYRKGFRLNFSAKVDPDALREQARFEPPLEGVSFSRDEEGLWVSGNFRYGVRYALVLPPGFAAVDGAKLEREARVPLAVPDQKPTARFANPGVFLPKSGAGKVALETVNLKAAKLRVERVFRNNIFFALNYYGEQAFDDDGGYGDVLPYLGDAVAEEDFKFPAPRNQAVSTPVDLTRLVKGTEPGLYRLTVAQEDGESSPAQRWMLVTDLGVAAKRGRDDLLVWVSSFKDVSSVAGARVKVISNRNQVLVQGVTDAKGVWRAKGLAALPEGTEPYMISVEKDADYAFLLFDRFGTDMTGLDVSGVEVAQAGYQAFTWGERDIYRPGETVRGVTAVRDPKLKTPPPMPLKLVWSDPQGREAAVETLRTDAQGLASFARAMPSHAPTGAWTLDVLAGEEPIGQYRFQVEDFQPDRIAVTVLPQVERAGPGQELAFGVRADYLFGAPAAGLPGEASVVLTAAPFTPKGFEAYAFGTSERAFENVNLLRQEIQTDAEGKAALSAAIPQGLKPPAALMAVVTARVSEHAGRGVGSRVKIPVDAYQAYPGLKRPAEQGLAPGTPHAFEYVVVDPQGKEAQPKALVAELYEDRWQTVLRRAEEGTGYKYETKRDSRLVERRRLENPGAKGEVTFTPPKYGSYRLSLTDPDTGAACQITFWAAGDGYNPWAMENPARLELVPAKTDHAVGETARLQVRAPFPGRLLVTVESTEVLDHYVVDLPENTGEVSIPIKAGYAPNVYVTGMLARKGADVLPGQAGRAFGAVSLGVAREAGRMEVSLEAPARMEPHKPLTVTAKADPGAMVTLAVVDEGILQLVAQKTPDPWAVFYARRALEVRSFDTFALLLPEVKALARKAPAGGDDASRFLRTESPQGERSVAFWSGPLKADARGIVRFTVDVPAFQGALRVMAVAAGGARFGSAQHFVRVRSPLALLPTFPRFAQLGESMRLPVTVRNDTGQDGEFQVSLQATGALRSVDQPRREAIAAGKDKTVFFGVKASDAEGLASLAFLAEGGGFKAEARTELLVRSPLPAVSRIRQGVTEGSATEFPAAEDQGFLVGTVQRTLRVGRFPLVRFAGKLESLLGYPYGCLEQTVSRAFPLVYLSALARELEPRALEKGSPEAMVQQGVSRALAMQLPSGGFGMWPGAEKEQPWAGVWATHFLVEASRAGHQVPEKALSLALGNLGSQVKRRHQGGQLKTQAYALYVLALAGKPDRGVMDSLAAKPKDGPALPADAKALLAAAYAATGNAKAAEGQLAGLGAPEAAPPADDLFDSPLRAQALTLAALTDVNPSSQATAQAARDLTRGLEARPALSTQEAGMAFMALGKLYARQAALPACQGELKASGTGVARIDTARTSLLRDLPAGPLTLALPGCAPGSAFYSLDDRGIPATASHKALAAGLELKREFLDRDGKPLDMARLPSGTLVAVKVSVRSTSGPLRHVAVSQLLPPGLDVQNPRIDTADRLPWMEKIAPVGYSDYRADRVNVFLDLEGGEWADTYTLCRAVIPGSYTLPPVRAEAMYFPEIAAQTELGALTVEGGR</sequence>
<dbReference type="InterPro" id="IPR001599">
    <property type="entry name" value="Macroglobln_a2"/>
</dbReference>
<name>A0A6V8LRD1_9BACT</name>
<feature type="compositionally biased region" description="Low complexity" evidence="3">
    <location>
        <begin position="35"/>
        <end position="46"/>
    </location>
</feature>
<dbReference type="Pfam" id="PF17973">
    <property type="entry name" value="bMG10"/>
    <property type="match status" value="1"/>
</dbReference>
<evidence type="ECO:0000313" key="8">
    <source>
        <dbReference type="Proteomes" id="UP000494245"/>
    </source>
</evidence>
<comment type="similarity">
    <text evidence="1">Belongs to the protease inhibitor I39 (alpha-2-macroglobulin) family. Bacterial alpha-2-macroglobulin subfamily.</text>
</comment>
<evidence type="ECO:0000259" key="5">
    <source>
        <dbReference type="SMART" id="SM01359"/>
    </source>
</evidence>
<dbReference type="PANTHER" id="PTHR40094:SF1">
    <property type="entry name" value="UBIQUITIN DOMAIN-CONTAINING PROTEIN"/>
    <property type="match status" value="1"/>
</dbReference>
<dbReference type="Pfam" id="PF07703">
    <property type="entry name" value="A2M_BRD"/>
    <property type="match status" value="1"/>
</dbReference>
<keyword evidence="4" id="KW-1133">Transmembrane helix</keyword>
<keyword evidence="7" id="KW-0449">Lipoprotein</keyword>
<feature type="domain" description="Alpha-2-macroglobulin" evidence="6">
    <location>
        <begin position="1175"/>
        <end position="1264"/>
    </location>
</feature>
<dbReference type="InterPro" id="IPR041246">
    <property type="entry name" value="Bact_MG10"/>
</dbReference>
<dbReference type="Pfam" id="PF17972">
    <property type="entry name" value="bMG5"/>
    <property type="match status" value="1"/>
</dbReference>